<evidence type="ECO:0000313" key="3">
    <source>
        <dbReference type="RefSeq" id="XP_071918336.1"/>
    </source>
</evidence>
<reference evidence="3" key="1">
    <citation type="submission" date="2025-08" db="UniProtKB">
        <authorList>
            <consortium name="RefSeq"/>
        </authorList>
    </citation>
    <scope>IDENTIFICATION</scope>
    <source>
        <tissue evidence="3">Leaves</tissue>
    </source>
</reference>
<dbReference type="Proteomes" id="UP001652660">
    <property type="component" value="Chromosome 8e"/>
</dbReference>
<feature type="compositionally biased region" description="Acidic residues" evidence="1">
    <location>
        <begin position="177"/>
        <end position="192"/>
    </location>
</feature>
<dbReference type="GeneID" id="113706685"/>
<organism evidence="2 3">
    <name type="scientific">Coffea arabica</name>
    <name type="common">Arabian coffee</name>
    <dbReference type="NCBI Taxonomy" id="13443"/>
    <lineage>
        <taxon>Eukaryota</taxon>
        <taxon>Viridiplantae</taxon>
        <taxon>Streptophyta</taxon>
        <taxon>Embryophyta</taxon>
        <taxon>Tracheophyta</taxon>
        <taxon>Spermatophyta</taxon>
        <taxon>Magnoliopsida</taxon>
        <taxon>eudicotyledons</taxon>
        <taxon>Gunneridae</taxon>
        <taxon>Pentapetalae</taxon>
        <taxon>asterids</taxon>
        <taxon>lamiids</taxon>
        <taxon>Gentianales</taxon>
        <taxon>Rubiaceae</taxon>
        <taxon>Ixoroideae</taxon>
        <taxon>Gardenieae complex</taxon>
        <taxon>Bertiereae - Coffeeae clade</taxon>
        <taxon>Coffeeae</taxon>
        <taxon>Coffea</taxon>
    </lineage>
</organism>
<proteinExistence type="predicted"/>
<feature type="compositionally biased region" description="Low complexity" evidence="1">
    <location>
        <begin position="164"/>
        <end position="176"/>
    </location>
</feature>
<feature type="region of interest" description="Disordered" evidence="1">
    <location>
        <begin position="131"/>
        <end position="196"/>
    </location>
</feature>
<name>A0ABM4VFN4_COFAR</name>
<dbReference type="RefSeq" id="XP_071918336.1">
    <property type="nucleotide sequence ID" value="XM_072062235.1"/>
</dbReference>
<evidence type="ECO:0000256" key="1">
    <source>
        <dbReference type="SAM" id="MobiDB-lite"/>
    </source>
</evidence>
<gene>
    <name evidence="3" type="primary">LOC113706685</name>
</gene>
<sequence>MMGTLAAHDIVVHYMGKKTRIPNVDPQRYSYMQLLNDVAERALSDMLGNVNLLLHMRCGIPKTICSMDIIDDQSVKEMFQVHKSELVINLFVLDMDSIPNEVGNNLNGQSFQENLRIDNKAGRQIEYFQNSGDDDEYYDSSSDESWKHHLGSDKEDGLDDDRVSLASSDSSDLNFSDFEENEDDNIVPDSDSESEKIPDSIKEVMKSKMWTYNPRDEIEFEKGQLFTNVDAFRVALKDYVIQKGFPIVRLNNEKKSMHCKMWWSGM</sequence>
<protein>
    <submittedName>
        <fullName evidence="3">Uncharacterized protein isoform X2</fullName>
    </submittedName>
</protein>
<feature type="compositionally biased region" description="Basic and acidic residues" evidence="1">
    <location>
        <begin position="144"/>
        <end position="163"/>
    </location>
</feature>
<keyword evidence="2" id="KW-1185">Reference proteome</keyword>
<accession>A0ABM4VFN4</accession>
<evidence type="ECO:0000313" key="2">
    <source>
        <dbReference type="Proteomes" id="UP001652660"/>
    </source>
</evidence>
<feature type="compositionally biased region" description="Acidic residues" evidence="1">
    <location>
        <begin position="132"/>
        <end position="142"/>
    </location>
</feature>